<dbReference type="PANTHER" id="PTHR47706:SF4">
    <property type="entry name" value="NMRA-LIKE DOMAIN-CONTAINING PROTEIN"/>
    <property type="match status" value="1"/>
</dbReference>
<dbReference type="EMBL" id="ML994616">
    <property type="protein sequence ID" value="KAF2191790.1"/>
    <property type="molecule type" value="Genomic_DNA"/>
</dbReference>
<dbReference type="OrthoDB" id="419598at2759"/>
<dbReference type="InterPro" id="IPR036291">
    <property type="entry name" value="NAD(P)-bd_dom_sf"/>
</dbReference>
<accession>A0A6A6ENX8</accession>
<dbReference type="SUPFAM" id="SSF51735">
    <property type="entry name" value="NAD(P)-binding Rossmann-fold domains"/>
    <property type="match status" value="1"/>
</dbReference>
<dbReference type="Proteomes" id="UP000800200">
    <property type="component" value="Unassembled WGS sequence"/>
</dbReference>
<protein>
    <submittedName>
        <fullName evidence="5">NAD(P)-binding protein</fullName>
    </submittedName>
</protein>
<dbReference type="InterPro" id="IPR008030">
    <property type="entry name" value="NmrA-like"/>
</dbReference>
<dbReference type="AlphaFoldDB" id="A0A6A6ENX8"/>
<sequence>MVIVAVVGGTGNVGKTLVDAFKENGKHEVIVLARKVPEGGSAAPAFAVDYNNVEQLTKTLDENNVHTVISTIVMIDPTAAQAEVNLVAAAAKSSPTKRFVASNWGNASPDDETLRLPFNIFREQSIEALRKTDLEWTQIHNGLFLDYYGMPHVKTYLTPLVFAVDIANKTAAIPGATGDETISFTYTKDLGKFVVAALSLPKWDQALHCYSDNATWNQLIQTAEEMTGSKFNITYDSVEKLQRGEITELPSHPDLYEYFPKPLLAGLLSKFGLWAVNGIMYVPKEGSLNEQFPEIATTTVKEVVGAWKGK</sequence>
<dbReference type="GO" id="GO:0016491">
    <property type="term" value="F:oxidoreductase activity"/>
    <property type="evidence" value="ECO:0007669"/>
    <property type="project" value="UniProtKB-KW"/>
</dbReference>
<organism evidence="5 6">
    <name type="scientific">Zopfia rhizophila CBS 207.26</name>
    <dbReference type="NCBI Taxonomy" id="1314779"/>
    <lineage>
        <taxon>Eukaryota</taxon>
        <taxon>Fungi</taxon>
        <taxon>Dikarya</taxon>
        <taxon>Ascomycota</taxon>
        <taxon>Pezizomycotina</taxon>
        <taxon>Dothideomycetes</taxon>
        <taxon>Dothideomycetes incertae sedis</taxon>
        <taxon>Zopfiaceae</taxon>
        <taxon>Zopfia</taxon>
    </lineage>
</organism>
<dbReference type="InterPro" id="IPR051609">
    <property type="entry name" value="NmrA/Isoflavone_reductase-like"/>
</dbReference>
<feature type="domain" description="NmrA-like" evidence="4">
    <location>
        <begin position="4"/>
        <end position="240"/>
    </location>
</feature>
<evidence type="ECO:0000313" key="6">
    <source>
        <dbReference type="Proteomes" id="UP000800200"/>
    </source>
</evidence>
<evidence type="ECO:0000256" key="3">
    <source>
        <dbReference type="ARBA" id="ARBA00023002"/>
    </source>
</evidence>
<evidence type="ECO:0000256" key="2">
    <source>
        <dbReference type="ARBA" id="ARBA00022857"/>
    </source>
</evidence>
<name>A0A6A6ENX8_9PEZI</name>
<comment type="similarity">
    <text evidence="1">Belongs to the NmrA-type oxidoreductase family. Isoflavone reductase subfamily.</text>
</comment>
<evidence type="ECO:0000256" key="1">
    <source>
        <dbReference type="ARBA" id="ARBA00005725"/>
    </source>
</evidence>
<proteinExistence type="inferred from homology"/>
<dbReference type="Pfam" id="PF05368">
    <property type="entry name" value="NmrA"/>
    <property type="match status" value="1"/>
</dbReference>
<reference evidence="5" key="1">
    <citation type="journal article" date="2020" name="Stud. Mycol.">
        <title>101 Dothideomycetes genomes: a test case for predicting lifestyles and emergence of pathogens.</title>
        <authorList>
            <person name="Haridas S."/>
            <person name="Albert R."/>
            <person name="Binder M."/>
            <person name="Bloem J."/>
            <person name="Labutti K."/>
            <person name="Salamov A."/>
            <person name="Andreopoulos B."/>
            <person name="Baker S."/>
            <person name="Barry K."/>
            <person name="Bills G."/>
            <person name="Bluhm B."/>
            <person name="Cannon C."/>
            <person name="Castanera R."/>
            <person name="Culley D."/>
            <person name="Daum C."/>
            <person name="Ezra D."/>
            <person name="Gonzalez J."/>
            <person name="Henrissat B."/>
            <person name="Kuo A."/>
            <person name="Liang C."/>
            <person name="Lipzen A."/>
            <person name="Lutzoni F."/>
            <person name="Magnuson J."/>
            <person name="Mondo S."/>
            <person name="Nolan M."/>
            <person name="Ohm R."/>
            <person name="Pangilinan J."/>
            <person name="Park H.-J."/>
            <person name="Ramirez L."/>
            <person name="Alfaro M."/>
            <person name="Sun H."/>
            <person name="Tritt A."/>
            <person name="Yoshinaga Y."/>
            <person name="Zwiers L.-H."/>
            <person name="Turgeon B."/>
            <person name="Goodwin S."/>
            <person name="Spatafora J."/>
            <person name="Crous P."/>
            <person name="Grigoriev I."/>
        </authorList>
    </citation>
    <scope>NUCLEOTIDE SEQUENCE</scope>
    <source>
        <strain evidence="5">CBS 207.26</strain>
    </source>
</reference>
<keyword evidence="6" id="KW-1185">Reference proteome</keyword>
<evidence type="ECO:0000259" key="4">
    <source>
        <dbReference type="Pfam" id="PF05368"/>
    </source>
</evidence>
<gene>
    <name evidence="5" type="ORF">K469DRAFT_654908</name>
</gene>
<dbReference type="Gene3D" id="3.40.50.720">
    <property type="entry name" value="NAD(P)-binding Rossmann-like Domain"/>
    <property type="match status" value="1"/>
</dbReference>
<evidence type="ECO:0000313" key="5">
    <source>
        <dbReference type="EMBL" id="KAF2191790.1"/>
    </source>
</evidence>
<keyword evidence="3" id="KW-0560">Oxidoreductase</keyword>
<dbReference type="Gene3D" id="3.90.25.10">
    <property type="entry name" value="UDP-galactose 4-epimerase, domain 1"/>
    <property type="match status" value="1"/>
</dbReference>
<keyword evidence="2" id="KW-0521">NADP</keyword>
<dbReference type="PANTHER" id="PTHR47706">
    <property type="entry name" value="NMRA-LIKE FAMILY PROTEIN"/>
    <property type="match status" value="1"/>
</dbReference>